<dbReference type="OrthoDB" id="1026046at2759"/>
<proteinExistence type="inferred from homology"/>
<dbReference type="Proteomes" id="UP000663760">
    <property type="component" value="Chromosome 2"/>
</dbReference>
<evidence type="ECO:0000256" key="1">
    <source>
        <dbReference type="ARBA" id="ARBA00006974"/>
    </source>
</evidence>
<keyword evidence="5" id="KW-1185">Reference proteome</keyword>
<dbReference type="InterPro" id="IPR003676">
    <property type="entry name" value="SAUR_fam"/>
</dbReference>
<accession>A0A7I8K413</accession>
<gene>
    <name evidence="3" type="ORF">SI7747_02002910</name>
    <name evidence="4" type="ORF">SI8410_02003139</name>
</gene>
<dbReference type="Pfam" id="PF02519">
    <property type="entry name" value="Auxin_inducible"/>
    <property type="match status" value="1"/>
</dbReference>
<dbReference type="PANTHER" id="PTHR31374">
    <property type="entry name" value="AUXIN-INDUCED PROTEIN-LIKE-RELATED"/>
    <property type="match status" value="1"/>
</dbReference>
<reference evidence="4" key="1">
    <citation type="submission" date="2020-02" db="EMBL/GenBank/DDBJ databases">
        <authorList>
            <person name="Scholz U."/>
            <person name="Mascher M."/>
            <person name="Fiebig A."/>
        </authorList>
    </citation>
    <scope>NUCLEOTIDE SEQUENCE</scope>
</reference>
<comment type="similarity">
    <text evidence="1">Belongs to the ARG7 family.</text>
</comment>
<sequence length="135" mass="14925">MGSKNLLHHLHGGGGSKKDPHHHNHQQQQQVRKGFLAVMVGEEGEERQRFVVPVAYLSHPLFLQLLKEAEEEYGFNQKGAIALPCNVPEFRYVQGLIDGEIAAASGVHGGGGGLFRQHSHSHPHHHHNLVACFRA</sequence>
<name>A0A7I8K413_SPIIN</name>
<feature type="region of interest" description="Disordered" evidence="2">
    <location>
        <begin position="11"/>
        <end position="31"/>
    </location>
</feature>
<organism evidence="4 5">
    <name type="scientific">Spirodela intermedia</name>
    <name type="common">Intermediate duckweed</name>
    <dbReference type="NCBI Taxonomy" id="51605"/>
    <lineage>
        <taxon>Eukaryota</taxon>
        <taxon>Viridiplantae</taxon>
        <taxon>Streptophyta</taxon>
        <taxon>Embryophyta</taxon>
        <taxon>Tracheophyta</taxon>
        <taxon>Spermatophyta</taxon>
        <taxon>Magnoliopsida</taxon>
        <taxon>Liliopsida</taxon>
        <taxon>Araceae</taxon>
        <taxon>Lemnoideae</taxon>
        <taxon>Spirodela</taxon>
    </lineage>
</organism>
<evidence type="ECO:0000256" key="2">
    <source>
        <dbReference type="SAM" id="MobiDB-lite"/>
    </source>
</evidence>
<evidence type="ECO:0000313" key="4">
    <source>
        <dbReference type="EMBL" id="CAA7391940.1"/>
    </source>
</evidence>
<dbReference type="GO" id="GO:0009733">
    <property type="term" value="P:response to auxin"/>
    <property type="evidence" value="ECO:0007669"/>
    <property type="project" value="InterPro"/>
</dbReference>
<dbReference type="EMBL" id="LR743589">
    <property type="protein sequence ID" value="CAA2616696.1"/>
    <property type="molecule type" value="Genomic_DNA"/>
</dbReference>
<dbReference type="AlphaFoldDB" id="A0A7I8K413"/>
<evidence type="ECO:0000313" key="3">
    <source>
        <dbReference type="EMBL" id="CAA2616696.1"/>
    </source>
</evidence>
<dbReference type="PANTHER" id="PTHR31374:SF29">
    <property type="entry name" value="SAUR-LIKE AUXIN-RESPONSIVE PROTEIN FAMILY"/>
    <property type="match status" value="1"/>
</dbReference>
<dbReference type="EMBL" id="LR746265">
    <property type="protein sequence ID" value="CAA7391940.1"/>
    <property type="molecule type" value="Genomic_DNA"/>
</dbReference>
<protein>
    <submittedName>
        <fullName evidence="4">Uncharacterized protein</fullName>
    </submittedName>
</protein>
<evidence type="ECO:0000313" key="5">
    <source>
        <dbReference type="Proteomes" id="UP000663760"/>
    </source>
</evidence>